<gene>
    <name evidence="3" type="ORF">M404DRAFT_88226</name>
</gene>
<organism evidence="3 4">
    <name type="scientific">Pisolithus tinctorius Marx 270</name>
    <dbReference type="NCBI Taxonomy" id="870435"/>
    <lineage>
        <taxon>Eukaryota</taxon>
        <taxon>Fungi</taxon>
        <taxon>Dikarya</taxon>
        <taxon>Basidiomycota</taxon>
        <taxon>Agaricomycotina</taxon>
        <taxon>Agaricomycetes</taxon>
        <taxon>Agaricomycetidae</taxon>
        <taxon>Boletales</taxon>
        <taxon>Sclerodermatineae</taxon>
        <taxon>Pisolithaceae</taxon>
        <taxon>Pisolithus</taxon>
    </lineage>
</organism>
<evidence type="ECO:0000256" key="1">
    <source>
        <dbReference type="SAM" id="MobiDB-lite"/>
    </source>
</evidence>
<feature type="non-terminal residue" evidence="3">
    <location>
        <position position="1"/>
    </location>
</feature>
<feature type="region of interest" description="Disordered" evidence="1">
    <location>
        <begin position="55"/>
        <end position="76"/>
    </location>
</feature>
<dbReference type="InParanoid" id="A0A0C3JUE4"/>
<evidence type="ECO:0000256" key="2">
    <source>
        <dbReference type="SAM" id="Phobius"/>
    </source>
</evidence>
<evidence type="ECO:0000313" key="4">
    <source>
        <dbReference type="Proteomes" id="UP000054217"/>
    </source>
</evidence>
<proteinExistence type="predicted"/>
<keyword evidence="2" id="KW-0472">Membrane</keyword>
<feature type="non-terminal residue" evidence="3">
    <location>
        <position position="76"/>
    </location>
</feature>
<protein>
    <submittedName>
        <fullName evidence="3">Uncharacterized protein</fullName>
    </submittedName>
</protein>
<reference evidence="4" key="2">
    <citation type="submission" date="2015-01" db="EMBL/GenBank/DDBJ databases">
        <title>Evolutionary Origins and Diversification of the Mycorrhizal Mutualists.</title>
        <authorList>
            <consortium name="DOE Joint Genome Institute"/>
            <consortium name="Mycorrhizal Genomics Consortium"/>
            <person name="Kohler A."/>
            <person name="Kuo A."/>
            <person name="Nagy L.G."/>
            <person name="Floudas D."/>
            <person name="Copeland A."/>
            <person name="Barry K.W."/>
            <person name="Cichocki N."/>
            <person name="Veneault-Fourrey C."/>
            <person name="LaButti K."/>
            <person name="Lindquist E.A."/>
            <person name="Lipzen A."/>
            <person name="Lundell T."/>
            <person name="Morin E."/>
            <person name="Murat C."/>
            <person name="Riley R."/>
            <person name="Ohm R."/>
            <person name="Sun H."/>
            <person name="Tunlid A."/>
            <person name="Henrissat B."/>
            <person name="Grigoriev I.V."/>
            <person name="Hibbett D.S."/>
            <person name="Martin F."/>
        </authorList>
    </citation>
    <scope>NUCLEOTIDE SEQUENCE [LARGE SCALE GENOMIC DNA]</scope>
    <source>
        <strain evidence="4">Marx 270</strain>
    </source>
</reference>
<reference evidence="3 4" key="1">
    <citation type="submission" date="2014-04" db="EMBL/GenBank/DDBJ databases">
        <authorList>
            <consortium name="DOE Joint Genome Institute"/>
            <person name="Kuo A."/>
            <person name="Kohler A."/>
            <person name="Costa M.D."/>
            <person name="Nagy L.G."/>
            <person name="Floudas D."/>
            <person name="Copeland A."/>
            <person name="Barry K.W."/>
            <person name="Cichocki N."/>
            <person name="Veneault-Fourrey C."/>
            <person name="LaButti K."/>
            <person name="Lindquist E.A."/>
            <person name="Lipzen A."/>
            <person name="Lundell T."/>
            <person name="Morin E."/>
            <person name="Murat C."/>
            <person name="Sun H."/>
            <person name="Tunlid A."/>
            <person name="Henrissat B."/>
            <person name="Grigoriev I.V."/>
            <person name="Hibbett D.S."/>
            <person name="Martin F."/>
            <person name="Nordberg H.P."/>
            <person name="Cantor M.N."/>
            <person name="Hua S.X."/>
        </authorList>
    </citation>
    <scope>NUCLEOTIDE SEQUENCE [LARGE SCALE GENOMIC DNA]</scope>
    <source>
        <strain evidence="3 4">Marx 270</strain>
    </source>
</reference>
<dbReference type="AlphaFoldDB" id="A0A0C3JUE4"/>
<accession>A0A0C3JUE4</accession>
<dbReference type="EMBL" id="KN831947">
    <property type="protein sequence ID" value="KIO12763.1"/>
    <property type="molecule type" value="Genomic_DNA"/>
</dbReference>
<keyword evidence="4" id="KW-1185">Reference proteome</keyword>
<keyword evidence="2" id="KW-1133">Transmembrane helix</keyword>
<feature type="compositionally biased region" description="Low complexity" evidence="1">
    <location>
        <begin position="62"/>
        <end position="76"/>
    </location>
</feature>
<dbReference type="Proteomes" id="UP000054217">
    <property type="component" value="Unassembled WGS sequence"/>
</dbReference>
<sequence length="76" mass="8540">HAEWYSSMLPGMIPIALLGSAVYMGLHLAQCTLAHEKFLDQADARIRNLEEDVGRLQRERSVSSQPSPSKSQGSWW</sequence>
<name>A0A0C3JUE4_PISTI</name>
<dbReference type="OrthoDB" id="3359404at2759"/>
<dbReference type="HOGENOM" id="CLU_152123_1_0_1"/>
<keyword evidence="2" id="KW-0812">Transmembrane</keyword>
<feature type="transmembrane region" description="Helical" evidence="2">
    <location>
        <begin position="12"/>
        <end position="29"/>
    </location>
</feature>
<evidence type="ECO:0000313" key="3">
    <source>
        <dbReference type="EMBL" id="KIO12763.1"/>
    </source>
</evidence>